<dbReference type="Gene3D" id="3.30.420.10">
    <property type="entry name" value="Ribonuclease H-like superfamily/Ribonuclease H"/>
    <property type="match status" value="1"/>
</dbReference>
<evidence type="ECO:0000259" key="5">
    <source>
        <dbReference type="PROSITE" id="PS50994"/>
    </source>
</evidence>
<accession>U5EH03</accession>
<dbReference type="Pfam" id="PF17919">
    <property type="entry name" value="RT_RNaseH_2"/>
    <property type="match status" value="1"/>
</dbReference>
<name>U5EH03_9DIPT</name>
<protein>
    <recommendedName>
        <fullName evidence="1">RNA-directed DNA polymerase</fullName>
        <ecNumber evidence="1">2.7.7.49</ecNumber>
    </recommendedName>
</protein>
<dbReference type="GO" id="GO:0042575">
    <property type="term" value="C:DNA polymerase complex"/>
    <property type="evidence" value="ECO:0007669"/>
    <property type="project" value="UniProtKB-ARBA"/>
</dbReference>
<dbReference type="PROSITE" id="PS50878">
    <property type="entry name" value="RT_POL"/>
    <property type="match status" value="1"/>
</dbReference>
<dbReference type="GO" id="GO:0003964">
    <property type="term" value="F:RNA-directed DNA polymerase activity"/>
    <property type="evidence" value="ECO:0007669"/>
    <property type="project" value="UniProtKB-EC"/>
</dbReference>
<dbReference type="PANTHER" id="PTHR37984:SF5">
    <property type="entry name" value="PROTEIN NYNRIN-LIKE"/>
    <property type="match status" value="1"/>
</dbReference>
<dbReference type="Pfam" id="PF17921">
    <property type="entry name" value="Integrase_H2C2"/>
    <property type="match status" value="1"/>
</dbReference>
<dbReference type="Pfam" id="PF00665">
    <property type="entry name" value="rve"/>
    <property type="match status" value="1"/>
</dbReference>
<organism evidence="6">
    <name type="scientific">Corethrella appendiculata</name>
    <dbReference type="NCBI Taxonomy" id="1370023"/>
    <lineage>
        <taxon>Eukaryota</taxon>
        <taxon>Metazoa</taxon>
        <taxon>Ecdysozoa</taxon>
        <taxon>Arthropoda</taxon>
        <taxon>Hexapoda</taxon>
        <taxon>Insecta</taxon>
        <taxon>Pterygota</taxon>
        <taxon>Neoptera</taxon>
        <taxon>Endopterygota</taxon>
        <taxon>Diptera</taxon>
        <taxon>Nematocera</taxon>
        <taxon>Culicoidea</taxon>
        <taxon>Chaoboridae</taxon>
        <taxon>Corethrella</taxon>
    </lineage>
</organism>
<dbReference type="CDD" id="cd01647">
    <property type="entry name" value="RT_LTR"/>
    <property type="match status" value="1"/>
</dbReference>
<dbReference type="PANTHER" id="PTHR37984">
    <property type="entry name" value="PROTEIN CBG26694"/>
    <property type="match status" value="1"/>
</dbReference>
<dbReference type="GO" id="GO:0003676">
    <property type="term" value="F:nucleic acid binding"/>
    <property type="evidence" value="ECO:0007669"/>
    <property type="project" value="InterPro"/>
</dbReference>
<dbReference type="InterPro" id="IPR043502">
    <property type="entry name" value="DNA/RNA_pol_sf"/>
</dbReference>
<reference evidence="6" key="1">
    <citation type="journal article" date="2014" name="Insect Biochem. Mol. Biol.">
        <title>An insight into the sialome of the frog biting fly, Corethrella appendiculata.</title>
        <authorList>
            <person name="Ribeiro J.M.C."/>
            <person name="Chagas A.C."/>
            <person name="Pham V.M."/>
            <person name="Lounibos L.P."/>
            <person name="Calvo E."/>
        </authorList>
    </citation>
    <scope>NUCLEOTIDE SEQUENCE</scope>
    <source>
        <tissue evidence="6">Salivary glands</tissue>
    </source>
</reference>
<dbReference type="SUPFAM" id="SSF53098">
    <property type="entry name" value="Ribonuclease H-like"/>
    <property type="match status" value="1"/>
</dbReference>
<dbReference type="FunFam" id="3.30.70.270:FF:000020">
    <property type="entry name" value="Transposon Tf2-6 polyprotein-like Protein"/>
    <property type="match status" value="1"/>
</dbReference>
<dbReference type="InterPro" id="IPR036397">
    <property type="entry name" value="RNaseH_sf"/>
</dbReference>
<evidence type="ECO:0000256" key="2">
    <source>
        <dbReference type="ARBA" id="ARBA00023268"/>
    </source>
</evidence>
<keyword evidence="3" id="KW-0175">Coiled coil</keyword>
<dbReference type="EMBL" id="GANO01003223">
    <property type="protein sequence ID" value="JAB56648.1"/>
    <property type="molecule type" value="mRNA"/>
</dbReference>
<dbReference type="InterPro" id="IPR041577">
    <property type="entry name" value="RT_RNaseH_2"/>
</dbReference>
<dbReference type="EC" id="2.7.7.49" evidence="1"/>
<dbReference type="CDD" id="cd09274">
    <property type="entry name" value="RNase_HI_RT_Ty3"/>
    <property type="match status" value="1"/>
</dbReference>
<dbReference type="InterPro" id="IPR050951">
    <property type="entry name" value="Retrovirus_Pol_polyprotein"/>
</dbReference>
<dbReference type="InterPro" id="IPR000477">
    <property type="entry name" value="RT_dom"/>
</dbReference>
<dbReference type="Pfam" id="PF00078">
    <property type="entry name" value="RVT_1"/>
    <property type="match status" value="1"/>
</dbReference>
<dbReference type="AlphaFoldDB" id="U5EH03"/>
<feature type="domain" description="Reverse transcriptase" evidence="4">
    <location>
        <begin position="171"/>
        <end position="355"/>
    </location>
</feature>
<dbReference type="InterPro" id="IPR001584">
    <property type="entry name" value="Integrase_cat-core"/>
</dbReference>
<dbReference type="GO" id="GO:0015074">
    <property type="term" value="P:DNA integration"/>
    <property type="evidence" value="ECO:0007669"/>
    <property type="project" value="InterPro"/>
</dbReference>
<dbReference type="Gene3D" id="3.30.70.270">
    <property type="match status" value="2"/>
</dbReference>
<feature type="coiled-coil region" evidence="3">
    <location>
        <begin position="77"/>
        <end position="104"/>
    </location>
</feature>
<dbReference type="FunFam" id="3.30.420.10:FF:000032">
    <property type="entry name" value="Retrovirus-related Pol polyprotein from transposon 297-like Protein"/>
    <property type="match status" value="1"/>
</dbReference>
<evidence type="ECO:0000256" key="3">
    <source>
        <dbReference type="SAM" id="Coils"/>
    </source>
</evidence>
<feature type="non-terminal residue" evidence="6">
    <location>
        <position position="1"/>
    </location>
</feature>
<dbReference type="InterPro" id="IPR043128">
    <property type="entry name" value="Rev_trsase/Diguanyl_cyclase"/>
</dbReference>
<evidence type="ECO:0000313" key="6">
    <source>
        <dbReference type="EMBL" id="JAB56648.1"/>
    </source>
</evidence>
<dbReference type="Gene3D" id="1.10.340.70">
    <property type="match status" value="1"/>
</dbReference>
<sequence length="1086" mass="126457">LNVESRCEKIYTIKVEHLVGDHLILNQEIANGVFVANCMTRVTDGKIKLRILNTNENIVKLKNFIPKTEPLSNYEYINFCSNDNEDIEKRIEKINANVDTKNLNSEEEQSLRSLIRKYHDIFHLDGDKLTYTNLGEQKLYLKPYATPVYKKPYRFPFTQREEIKKQVEQMRKDDLIEPSVSEWSSPLLVVPKKPDSQGNKRFRLVVDYRLLNQRLQDDKFPLPNIENILDSLGNSKYFSCLDLANGYYQYKISPESRPYTAFQTENNHWQLKRLPQGLKISPGAFSRMMTLAISGLSPEFAVVYMDDVCVFSKDLTSHTKNLAQVFERLRKVNLKLNVSKCQFMSKSVIYLGHQISEAGCLPDPSKYEVIKNYPRPKSSDEVKRFTAFANYFRKFIKNFAAIALPLNKLTRKDVTFAWTDECEFAFQKIKNILMSPEILEFPDFNEPFILQTDASGFALGSVLLNSKTGKPIAYQSRTLKPSEVNYSTIEKELLSSLVFSVKIFRPYLYGKHFIVKTDHRPLVYLFSMSNPSSRLLKFRTALQDYDFTVEYIKGTDNVLADSLSRISIQELQKLSVNVMTRSKARKQKLIENEKQKMNENKTENQIKYDQFTELITKPRSVCQLIFTKNDLLKAENKIHSNLSRSNFAINEKKNIGFSFEKQLLVIKVPHNPLDISGFDEIIYDMKEMNKNLKITNMAIFITEFDKTGLKTKHAEKFLKKFANINKIKIFTINRNVKEIKEREKQLQIIKDLHVLPSGGHAGILKTYKSLTRYYVWNNMLDDIQNYIRSCKTCQLNKHLPNPRTTMRITTTAHQCFEKIYIDLVTLPESYEGNRYIMTVQCELTKFVEAVALPTKEADVVARALVEKVFLQYGIPKEIATDQGTEFLNETLNDVCKLLRIKKLNSTAYHHESIGALENSHKMLGSYLRAFLKEQKEDWDKWLPFYTFSYNTKVHESTNYTPFELLYGRLCRLPSNLNFEDGVRIDPVYDYDSYYSDLKQKLEITNRDAREYLLETKNKRVNASNKNRKFKSFVIGEKVLLKNEARSKLDKVYHGPFKVLQDDNENVLIEIKPGKTMTVHKDRVKSF</sequence>
<evidence type="ECO:0000256" key="1">
    <source>
        <dbReference type="ARBA" id="ARBA00012493"/>
    </source>
</evidence>
<dbReference type="PROSITE" id="PS50994">
    <property type="entry name" value="INTEGRASE"/>
    <property type="match status" value="1"/>
</dbReference>
<proteinExistence type="evidence at transcript level"/>
<dbReference type="Gene3D" id="3.10.10.10">
    <property type="entry name" value="HIV Type 1 Reverse Transcriptase, subunit A, domain 1"/>
    <property type="match status" value="1"/>
</dbReference>
<dbReference type="InterPro" id="IPR012337">
    <property type="entry name" value="RNaseH-like_sf"/>
</dbReference>
<keyword evidence="2" id="KW-0511">Multifunctional enzyme</keyword>
<dbReference type="SUPFAM" id="SSF56672">
    <property type="entry name" value="DNA/RNA polymerases"/>
    <property type="match status" value="1"/>
</dbReference>
<feature type="domain" description="Integrase catalytic" evidence="5">
    <location>
        <begin position="798"/>
        <end position="969"/>
    </location>
</feature>
<evidence type="ECO:0000259" key="4">
    <source>
        <dbReference type="PROSITE" id="PS50878"/>
    </source>
</evidence>
<feature type="non-terminal residue" evidence="6">
    <location>
        <position position="1086"/>
    </location>
</feature>
<dbReference type="InterPro" id="IPR041588">
    <property type="entry name" value="Integrase_H2C2"/>
</dbReference>